<feature type="compositionally biased region" description="Acidic residues" evidence="4">
    <location>
        <begin position="173"/>
        <end position="185"/>
    </location>
</feature>
<evidence type="ECO:0000256" key="4">
    <source>
        <dbReference type="SAM" id="MobiDB-lite"/>
    </source>
</evidence>
<dbReference type="GO" id="GO:0005634">
    <property type="term" value="C:nucleus"/>
    <property type="evidence" value="ECO:0007669"/>
    <property type="project" value="UniProtKB-SubCell"/>
</dbReference>
<name>A0ABC8VXY5_9POAL</name>
<dbReference type="PROSITE" id="PS51017">
    <property type="entry name" value="CCT"/>
    <property type="match status" value="1"/>
</dbReference>
<evidence type="ECO:0000313" key="7">
    <source>
        <dbReference type="Proteomes" id="UP001497457"/>
    </source>
</evidence>
<evidence type="ECO:0000313" key="6">
    <source>
        <dbReference type="EMBL" id="CAL4897310.1"/>
    </source>
</evidence>
<organism evidence="6 7">
    <name type="scientific">Urochloa decumbens</name>
    <dbReference type="NCBI Taxonomy" id="240449"/>
    <lineage>
        <taxon>Eukaryota</taxon>
        <taxon>Viridiplantae</taxon>
        <taxon>Streptophyta</taxon>
        <taxon>Embryophyta</taxon>
        <taxon>Tracheophyta</taxon>
        <taxon>Spermatophyta</taxon>
        <taxon>Magnoliopsida</taxon>
        <taxon>Liliopsida</taxon>
        <taxon>Poales</taxon>
        <taxon>Poaceae</taxon>
        <taxon>PACMAD clade</taxon>
        <taxon>Panicoideae</taxon>
        <taxon>Panicodae</taxon>
        <taxon>Paniceae</taxon>
        <taxon>Melinidinae</taxon>
        <taxon>Urochloa</taxon>
    </lineage>
</organism>
<dbReference type="InterPro" id="IPR045281">
    <property type="entry name" value="CONSTANS-like"/>
</dbReference>
<proteinExistence type="predicted"/>
<accession>A0ABC8VXY5</accession>
<keyword evidence="2 3" id="KW-0539">Nucleus</keyword>
<feature type="compositionally biased region" description="Low complexity" evidence="4">
    <location>
        <begin position="153"/>
        <end position="167"/>
    </location>
</feature>
<protein>
    <recommendedName>
        <fullName evidence="5">CCT domain-containing protein</fullName>
    </recommendedName>
</protein>
<feature type="domain" description="CCT" evidence="5">
    <location>
        <begin position="100"/>
        <end position="142"/>
    </location>
</feature>
<feature type="region of interest" description="Disordered" evidence="4">
    <location>
        <begin position="78"/>
        <end position="111"/>
    </location>
</feature>
<dbReference type="PANTHER" id="PTHR31319:SF114">
    <property type="entry name" value="OS12G0262400 PROTEIN"/>
    <property type="match status" value="1"/>
</dbReference>
<reference evidence="6" key="1">
    <citation type="submission" date="2024-10" db="EMBL/GenBank/DDBJ databases">
        <authorList>
            <person name="Ryan C."/>
        </authorList>
    </citation>
    <scope>NUCLEOTIDE SEQUENCE [LARGE SCALE GENOMIC DNA]</scope>
</reference>
<dbReference type="Pfam" id="PF06203">
    <property type="entry name" value="CCT"/>
    <property type="match status" value="1"/>
</dbReference>
<sequence length="223" mass="24812">MYPQHHWGHDEVVSCDAIISSRPDTLLANGGVLPPSSYMLPSLAGRPPPPADQLQATALPPMMFRRAMSTGDLIINNRDDREAAEQRVAPAPGRYSAEERRERIDKYRSKRNQRNFQKKITYACRKTLADSRPRVKGRFARNAGDGSTEADVQATATAAAPPQSESEWWPAEQEQEQEQQQDYELPDASINLLDDDEMLAAYLGVSSISLYSPSASTALPHHH</sequence>
<gene>
    <name evidence="6" type="ORF">URODEC1_LOCUS7187</name>
</gene>
<dbReference type="PANTHER" id="PTHR31319">
    <property type="entry name" value="ZINC FINGER PROTEIN CONSTANS-LIKE 4"/>
    <property type="match status" value="1"/>
</dbReference>
<evidence type="ECO:0000256" key="2">
    <source>
        <dbReference type="ARBA" id="ARBA00023242"/>
    </source>
</evidence>
<dbReference type="Proteomes" id="UP001497457">
    <property type="component" value="Chromosome 10rd"/>
</dbReference>
<keyword evidence="7" id="KW-1185">Reference proteome</keyword>
<evidence type="ECO:0000256" key="3">
    <source>
        <dbReference type="PROSITE-ProRule" id="PRU00357"/>
    </source>
</evidence>
<comment type="subcellular location">
    <subcellularLocation>
        <location evidence="1 3">Nucleus</location>
    </subcellularLocation>
</comment>
<evidence type="ECO:0000259" key="5">
    <source>
        <dbReference type="PROSITE" id="PS51017"/>
    </source>
</evidence>
<feature type="region of interest" description="Disordered" evidence="4">
    <location>
        <begin position="133"/>
        <end position="188"/>
    </location>
</feature>
<dbReference type="AlphaFoldDB" id="A0ABC8VXY5"/>
<dbReference type="EMBL" id="OZ075120">
    <property type="protein sequence ID" value="CAL4897310.1"/>
    <property type="molecule type" value="Genomic_DNA"/>
</dbReference>
<dbReference type="InterPro" id="IPR010402">
    <property type="entry name" value="CCT_domain"/>
</dbReference>
<feature type="compositionally biased region" description="Basic and acidic residues" evidence="4">
    <location>
        <begin position="96"/>
        <end position="107"/>
    </location>
</feature>
<evidence type="ECO:0000256" key="1">
    <source>
        <dbReference type="ARBA" id="ARBA00004123"/>
    </source>
</evidence>